<dbReference type="EnsemblPlants" id="TuG1812G0700002217.01.T01">
    <property type="protein sequence ID" value="TuG1812G0700002217.01.T01.cds242997"/>
    <property type="gene ID" value="TuG1812G0700002217.01"/>
</dbReference>
<accession>A0A8R7R2A2</accession>
<dbReference type="AlphaFoldDB" id="A0A8R7R2A2"/>
<evidence type="ECO:0000313" key="3">
    <source>
        <dbReference type="Proteomes" id="UP000015106"/>
    </source>
</evidence>
<feature type="compositionally biased region" description="Low complexity" evidence="1">
    <location>
        <begin position="14"/>
        <end position="23"/>
    </location>
</feature>
<proteinExistence type="predicted"/>
<feature type="region of interest" description="Disordered" evidence="1">
    <location>
        <begin position="1"/>
        <end position="69"/>
    </location>
</feature>
<feature type="compositionally biased region" description="Pro residues" evidence="1">
    <location>
        <begin position="1"/>
        <end position="12"/>
    </location>
</feature>
<keyword evidence="3" id="KW-1185">Reference proteome</keyword>
<name>A0A8R7R2A2_TRIUA</name>
<dbReference type="Proteomes" id="UP000015106">
    <property type="component" value="Chromosome 7"/>
</dbReference>
<reference evidence="2" key="2">
    <citation type="submission" date="2018-03" db="EMBL/GenBank/DDBJ databases">
        <title>The Triticum urartu genome reveals the dynamic nature of wheat genome evolution.</title>
        <authorList>
            <person name="Ling H."/>
            <person name="Ma B."/>
            <person name="Shi X."/>
            <person name="Liu H."/>
            <person name="Dong L."/>
            <person name="Sun H."/>
            <person name="Cao Y."/>
            <person name="Gao Q."/>
            <person name="Zheng S."/>
            <person name="Li Y."/>
            <person name="Yu Y."/>
            <person name="Du H."/>
            <person name="Qi M."/>
            <person name="Li Y."/>
            <person name="Yu H."/>
            <person name="Cui Y."/>
            <person name="Wang N."/>
            <person name="Chen C."/>
            <person name="Wu H."/>
            <person name="Zhao Y."/>
            <person name="Zhang J."/>
            <person name="Li Y."/>
            <person name="Zhou W."/>
            <person name="Zhang B."/>
            <person name="Hu W."/>
            <person name="Eijk M."/>
            <person name="Tang J."/>
            <person name="Witsenboer H."/>
            <person name="Zhao S."/>
            <person name="Li Z."/>
            <person name="Zhang A."/>
            <person name="Wang D."/>
            <person name="Liang C."/>
        </authorList>
    </citation>
    <scope>NUCLEOTIDE SEQUENCE [LARGE SCALE GENOMIC DNA]</scope>
    <source>
        <strain evidence="2">cv. G1812</strain>
    </source>
</reference>
<evidence type="ECO:0000313" key="2">
    <source>
        <dbReference type="EnsemblPlants" id="TuG1812G0700002217.01.T01.cds242997"/>
    </source>
</evidence>
<evidence type="ECO:0000256" key="1">
    <source>
        <dbReference type="SAM" id="MobiDB-lite"/>
    </source>
</evidence>
<sequence>GVATLPPPPEPLPGHHSLPSHPGITVPASRGLSSPVGIARIQRDDVVSMHEEADQDRDRDRSSGFLHPARWRVRLEDTRTPGHRREGLLYSYSPLRWTTVTDL</sequence>
<reference evidence="3" key="1">
    <citation type="journal article" date="2013" name="Nature">
        <title>Draft genome of the wheat A-genome progenitor Triticum urartu.</title>
        <authorList>
            <person name="Ling H.Q."/>
            <person name="Zhao S."/>
            <person name="Liu D."/>
            <person name="Wang J."/>
            <person name="Sun H."/>
            <person name="Zhang C."/>
            <person name="Fan H."/>
            <person name="Li D."/>
            <person name="Dong L."/>
            <person name="Tao Y."/>
            <person name="Gao C."/>
            <person name="Wu H."/>
            <person name="Li Y."/>
            <person name="Cui Y."/>
            <person name="Guo X."/>
            <person name="Zheng S."/>
            <person name="Wang B."/>
            <person name="Yu K."/>
            <person name="Liang Q."/>
            <person name="Yang W."/>
            <person name="Lou X."/>
            <person name="Chen J."/>
            <person name="Feng M."/>
            <person name="Jian J."/>
            <person name="Zhang X."/>
            <person name="Luo G."/>
            <person name="Jiang Y."/>
            <person name="Liu J."/>
            <person name="Wang Z."/>
            <person name="Sha Y."/>
            <person name="Zhang B."/>
            <person name="Wu H."/>
            <person name="Tang D."/>
            <person name="Shen Q."/>
            <person name="Xue P."/>
            <person name="Zou S."/>
            <person name="Wang X."/>
            <person name="Liu X."/>
            <person name="Wang F."/>
            <person name="Yang Y."/>
            <person name="An X."/>
            <person name="Dong Z."/>
            <person name="Zhang K."/>
            <person name="Zhang X."/>
            <person name="Luo M.C."/>
            <person name="Dvorak J."/>
            <person name="Tong Y."/>
            <person name="Wang J."/>
            <person name="Yang H."/>
            <person name="Li Z."/>
            <person name="Wang D."/>
            <person name="Zhang A."/>
            <person name="Wang J."/>
        </authorList>
    </citation>
    <scope>NUCLEOTIDE SEQUENCE</scope>
    <source>
        <strain evidence="3">cv. G1812</strain>
    </source>
</reference>
<reference evidence="2" key="3">
    <citation type="submission" date="2022-06" db="UniProtKB">
        <authorList>
            <consortium name="EnsemblPlants"/>
        </authorList>
    </citation>
    <scope>IDENTIFICATION</scope>
</reference>
<feature type="compositionally biased region" description="Basic and acidic residues" evidence="1">
    <location>
        <begin position="41"/>
        <end position="62"/>
    </location>
</feature>
<dbReference type="Gramene" id="TuG1812G0700002217.01.T01">
    <property type="protein sequence ID" value="TuG1812G0700002217.01.T01.cds242997"/>
    <property type="gene ID" value="TuG1812G0700002217.01"/>
</dbReference>
<protein>
    <submittedName>
        <fullName evidence="2">Uncharacterized protein</fullName>
    </submittedName>
</protein>
<organism evidence="2 3">
    <name type="scientific">Triticum urartu</name>
    <name type="common">Red wild einkorn</name>
    <name type="synonym">Crithodium urartu</name>
    <dbReference type="NCBI Taxonomy" id="4572"/>
    <lineage>
        <taxon>Eukaryota</taxon>
        <taxon>Viridiplantae</taxon>
        <taxon>Streptophyta</taxon>
        <taxon>Embryophyta</taxon>
        <taxon>Tracheophyta</taxon>
        <taxon>Spermatophyta</taxon>
        <taxon>Magnoliopsida</taxon>
        <taxon>Liliopsida</taxon>
        <taxon>Poales</taxon>
        <taxon>Poaceae</taxon>
        <taxon>BOP clade</taxon>
        <taxon>Pooideae</taxon>
        <taxon>Triticodae</taxon>
        <taxon>Triticeae</taxon>
        <taxon>Triticinae</taxon>
        <taxon>Triticum</taxon>
    </lineage>
</organism>